<proteinExistence type="predicted"/>
<sequence>MSAKQKNLSPAKAREAAAKSALAAANVEAKEPSWSKWESKIDRIRGRSSDHVLRGWLAHVPDIDPPGSPPREGISSISAIDAILPRVPRTGEIVEPISGARSGVLHEAYYLAHKAVHVEITCANFVSSGRHTWAVVDAYQASLFALASIMCFLGMTVERADNDFVLVDVWGATQDEVNGKRGPANRETEAYQFLRFKTLDHFHKWAILKRVLRTLDTASPLVVLLRDALNEHDDKEFARYRNTVNYQSAGWIANDLLEVDFQGPIKQAQSSQDLFNEIFSGTASGAVYLMCALIELVCQFATELAKSGMLAPELALLDRRLPALKTLTNFDWNTL</sequence>
<organism evidence="1 2">
    <name type="scientific">Paraburkholderia sartisoli</name>
    <dbReference type="NCBI Taxonomy" id="83784"/>
    <lineage>
        <taxon>Bacteria</taxon>
        <taxon>Pseudomonadati</taxon>
        <taxon>Pseudomonadota</taxon>
        <taxon>Betaproteobacteria</taxon>
        <taxon>Burkholderiales</taxon>
        <taxon>Burkholderiaceae</taxon>
        <taxon>Paraburkholderia</taxon>
    </lineage>
</organism>
<evidence type="ECO:0000313" key="1">
    <source>
        <dbReference type="EMBL" id="SEB03138.1"/>
    </source>
</evidence>
<accession>A0A1H4G2I3</accession>
<protein>
    <submittedName>
        <fullName evidence="1">Uncharacterized protein</fullName>
    </submittedName>
</protein>
<keyword evidence="2" id="KW-1185">Reference proteome</keyword>
<dbReference type="Proteomes" id="UP000198638">
    <property type="component" value="Unassembled WGS sequence"/>
</dbReference>
<dbReference type="EMBL" id="FNRQ01000005">
    <property type="protein sequence ID" value="SEB03138.1"/>
    <property type="molecule type" value="Genomic_DNA"/>
</dbReference>
<dbReference type="STRING" id="83784.SAMN05192564_105229"/>
<gene>
    <name evidence="1" type="ORF">SAMN05192564_105229</name>
</gene>
<evidence type="ECO:0000313" key="2">
    <source>
        <dbReference type="Proteomes" id="UP000198638"/>
    </source>
</evidence>
<dbReference type="RefSeq" id="WP_143130439.1">
    <property type="nucleotide sequence ID" value="NZ_FNRQ01000005.1"/>
</dbReference>
<dbReference type="AlphaFoldDB" id="A0A1H4G2I3"/>
<reference evidence="2" key="1">
    <citation type="submission" date="2016-10" db="EMBL/GenBank/DDBJ databases">
        <authorList>
            <person name="Varghese N."/>
            <person name="Submissions S."/>
        </authorList>
    </citation>
    <scope>NUCLEOTIDE SEQUENCE [LARGE SCALE GENOMIC DNA]</scope>
    <source>
        <strain evidence="2">LMG 24000</strain>
    </source>
</reference>
<name>A0A1H4G2I3_9BURK</name>